<dbReference type="Pfam" id="PF03544">
    <property type="entry name" value="TonB_C"/>
    <property type="match status" value="1"/>
</dbReference>
<evidence type="ECO:0000256" key="8">
    <source>
        <dbReference type="ARBA" id="ARBA00022989"/>
    </source>
</evidence>
<name>A0A939JEV4_9BACT</name>
<evidence type="ECO:0000256" key="3">
    <source>
        <dbReference type="ARBA" id="ARBA00022448"/>
    </source>
</evidence>
<evidence type="ECO:0000256" key="7">
    <source>
        <dbReference type="ARBA" id="ARBA00022927"/>
    </source>
</evidence>
<keyword evidence="10" id="KW-0732">Signal</keyword>
<dbReference type="PROSITE" id="PS52015">
    <property type="entry name" value="TONB_CTD"/>
    <property type="match status" value="1"/>
</dbReference>
<dbReference type="InterPro" id="IPR006260">
    <property type="entry name" value="TonB/TolA_C"/>
</dbReference>
<dbReference type="SUPFAM" id="SSF74653">
    <property type="entry name" value="TolA/TonB C-terminal domain"/>
    <property type="match status" value="1"/>
</dbReference>
<keyword evidence="13" id="KW-1185">Reference proteome</keyword>
<accession>A0A939JEV4</accession>
<dbReference type="GO" id="GO:0055085">
    <property type="term" value="P:transmembrane transport"/>
    <property type="evidence" value="ECO:0007669"/>
    <property type="project" value="InterPro"/>
</dbReference>
<evidence type="ECO:0000256" key="6">
    <source>
        <dbReference type="ARBA" id="ARBA00022692"/>
    </source>
</evidence>
<keyword evidence="7" id="KW-0653">Protein transport</keyword>
<protein>
    <submittedName>
        <fullName evidence="12">Energy transducer TonB</fullName>
    </submittedName>
</protein>
<evidence type="ECO:0000313" key="12">
    <source>
        <dbReference type="EMBL" id="MBO0359787.1"/>
    </source>
</evidence>
<evidence type="ECO:0000256" key="5">
    <source>
        <dbReference type="ARBA" id="ARBA00022519"/>
    </source>
</evidence>
<feature type="domain" description="TonB C-terminal" evidence="11">
    <location>
        <begin position="100"/>
        <end position="194"/>
    </location>
</feature>
<evidence type="ECO:0000256" key="9">
    <source>
        <dbReference type="ARBA" id="ARBA00023136"/>
    </source>
</evidence>
<evidence type="ECO:0000256" key="10">
    <source>
        <dbReference type="SAM" id="SignalP"/>
    </source>
</evidence>
<keyword evidence="9" id="KW-0472">Membrane</keyword>
<dbReference type="GO" id="GO:0015031">
    <property type="term" value="P:protein transport"/>
    <property type="evidence" value="ECO:0007669"/>
    <property type="project" value="UniProtKB-KW"/>
</dbReference>
<dbReference type="InterPro" id="IPR051045">
    <property type="entry name" value="TonB-dependent_transducer"/>
</dbReference>
<dbReference type="RefSeq" id="WP_206985740.1">
    <property type="nucleotide sequence ID" value="NZ_JAFLQZ010000013.1"/>
</dbReference>
<keyword evidence="4" id="KW-1003">Cell membrane</keyword>
<comment type="subcellular location">
    <subcellularLocation>
        <location evidence="1">Cell inner membrane</location>
        <topology evidence="1">Single-pass membrane protein</topology>
        <orientation evidence="1">Periplasmic side</orientation>
    </subcellularLocation>
</comment>
<evidence type="ECO:0000256" key="1">
    <source>
        <dbReference type="ARBA" id="ARBA00004383"/>
    </source>
</evidence>
<sequence>MKHLYAVVVLGAMLGLSPAAQAQKQRTTDTESGMLEKGKKVGVWEYFSHTRDGRQVLVQRYDHTTNKLVYYRPIEDVPYNAEVTPGQWTRTNVQQPPLYIGGEAALAGYMSKMNYPQAAQNRNIQGKVLITFMIDTLGQASKHKVLNSIGGGCDEEALRVCQSIPSQWVPARLAGRAVPVMYELPFTFRLQKAN</sequence>
<feature type="chain" id="PRO_5037175023" evidence="10">
    <location>
        <begin position="23"/>
        <end position="194"/>
    </location>
</feature>
<dbReference type="PANTHER" id="PTHR33446:SF2">
    <property type="entry name" value="PROTEIN TONB"/>
    <property type="match status" value="1"/>
</dbReference>
<dbReference type="EMBL" id="JAFLQZ010000013">
    <property type="protein sequence ID" value="MBO0359787.1"/>
    <property type="molecule type" value="Genomic_DNA"/>
</dbReference>
<comment type="similarity">
    <text evidence="2">Belongs to the TonB family.</text>
</comment>
<dbReference type="AlphaFoldDB" id="A0A939JEV4"/>
<evidence type="ECO:0000256" key="4">
    <source>
        <dbReference type="ARBA" id="ARBA00022475"/>
    </source>
</evidence>
<evidence type="ECO:0000259" key="11">
    <source>
        <dbReference type="PROSITE" id="PS52015"/>
    </source>
</evidence>
<gene>
    <name evidence="12" type="ORF">J0X19_17630</name>
</gene>
<feature type="signal peptide" evidence="10">
    <location>
        <begin position="1"/>
        <end position="22"/>
    </location>
</feature>
<dbReference type="Proteomes" id="UP000664144">
    <property type="component" value="Unassembled WGS sequence"/>
</dbReference>
<evidence type="ECO:0000256" key="2">
    <source>
        <dbReference type="ARBA" id="ARBA00006555"/>
    </source>
</evidence>
<proteinExistence type="inferred from homology"/>
<keyword evidence="6" id="KW-0812">Transmembrane</keyword>
<dbReference type="InterPro" id="IPR037682">
    <property type="entry name" value="TonB_C"/>
</dbReference>
<comment type="caution">
    <text evidence="12">The sequence shown here is derived from an EMBL/GenBank/DDBJ whole genome shotgun (WGS) entry which is preliminary data.</text>
</comment>
<dbReference type="NCBIfam" id="TIGR01352">
    <property type="entry name" value="tonB_Cterm"/>
    <property type="match status" value="1"/>
</dbReference>
<dbReference type="Gene3D" id="3.30.1150.10">
    <property type="match status" value="1"/>
</dbReference>
<keyword evidence="5" id="KW-0997">Cell inner membrane</keyword>
<dbReference type="PANTHER" id="PTHR33446">
    <property type="entry name" value="PROTEIN TONB-RELATED"/>
    <property type="match status" value="1"/>
</dbReference>
<evidence type="ECO:0000313" key="13">
    <source>
        <dbReference type="Proteomes" id="UP000664144"/>
    </source>
</evidence>
<keyword evidence="3" id="KW-0813">Transport</keyword>
<organism evidence="12 13">
    <name type="scientific">Hymenobacter telluris</name>
    <dbReference type="NCBI Taxonomy" id="2816474"/>
    <lineage>
        <taxon>Bacteria</taxon>
        <taxon>Pseudomonadati</taxon>
        <taxon>Bacteroidota</taxon>
        <taxon>Cytophagia</taxon>
        <taxon>Cytophagales</taxon>
        <taxon>Hymenobacteraceae</taxon>
        <taxon>Hymenobacter</taxon>
    </lineage>
</organism>
<keyword evidence="8" id="KW-1133">Transmembrane helix</keyword>
<dbReference type="GO" id="GO:0098797">
    <property type="term" value="C:plasma membrane protein complex"/>
    <property type="evidence" value="ECO:0007669"/>
    <property type="project" value="TreeGrafter"/>
</dbReference>
<dbReference type="GO" id="GO:0031992">
    <property type="term" value="F:energy transducer activity"/>
    <property type="evidence" value="ECO:0007669"/>
    <property type="project" value="TreeGrafter"/>
</dbReference>
<reference evidence="12" key="1">
    <citation type="submission" date="2021-03" db="EMBL/GenBank/DDBJ databases">
        <authorList>
            <person name="Kim M.K."/>
        </authorList>
    </citation>
    <scope>NUCLEOTIDE SEQUENCE</scope>
    <source>
        <strain evidence="12">BT186</strain>
    </source>
</reference>